<evidence type="ECO:0008006" key="3">
    <source>
        <dbReference type="Google" id="ProtNLM"/>
    </source>
</evidence>
<name>A0ABX7T142_9SPHN</name>
<protein>
    <recommendedName>
        <fullName evidence="3">TonB C-terminal domain-containing protein</fullName>
    </recommendedName>
</protein>
<dbReference type="Proteomes" id="UP000663923">
    <property type="component" value="Chromosome"/>
</dbReference>
<dbReference type="RefSeq" id="WP_207987100.1">
    <property type="nucleotide sequence ID" value="NZ_CP071794.1"/>
</dbReference>
<sequence length="134" mass="14917">MIDLLFAMALASTTTQGADTISAMPADYSALETAQFSKPIYYAQRHEMAAERAAKKANCKLPTAEQWVYARIEAAILVAPDGELVKVVPVESGCRELEVYMVNHLSKYGKKAGPISTNNKTTWYKTAMHFRWPE</sequence>
<reference evidence="1 2" key="1">
    <citation type="submission" date="2021-03" db="EMBL/GenBank/DDBJ databases">
        <title>Complete genome of Parasphingorhabdus_sp.JHSY0214.</title>
        <authorList>
            <person name="Yoo J.H."/>
            <person name="Bae J.W."/>
        </authorList>
    </citation>
    <scope>NUCLEOTIDE SEQUENCE [LARGE SCALE GENOMIC DNA]</scope>
    <source>
        <strain evidence="1 2">JHSY0214</strain>
    </source>
</reference>
<proteinExistence type="predicted"/>
<accession>A0ABX7T142</accession>
<keyword evidence="2" id="KW-1185">Reference proteome</keyword>
<organism evidence="1 2">
    <name type="scientific">Parasphingorhabdus cellanae</name>
    <dbReference type="NCBI Taxonomy" id="2806553"/>
    <lineage>
        <taxon>Bacteria</taxon>
        <taxon>Pseudomonadati</taxon>
        <taxon>Pseudomonadota</taxon>
        <taxon>Alphaproteobacteria</taxon>
        <taxon>Sphingomonadales</taxon>
        <taxon>Sphingomonadaceae</taxon>
        <taxon>Parasphingorhabdus</taxon>
    </lineage>
</organism>
<evidence type="ECO:0000313" key="2">
    <source>
        <dbReference type="Proteomes" id="UP000663923"/>
    </source>
</evidence>
<dbReference type="EMBL" id="CP071794">
    <property type="protein sequence ID" value="QTD55276.1"/>
    <property type="molecule type" value="Genomic_DNA"/>
</dbReference>
<evidence type="ECO:0000313" key="1">
    <source>
        <dbReference type="EMBL" id="QTD55276.1"/>
    </source>
</evidence>
<gene>
    <name evidence="1" type="ORF">J4G78_13765</name>
</gene>